<sequence length="747" mass="78992">MTVEPLRPGDPDRIGGYECVGRLGAGGMGQVFLARAGDGELVALKLIHADLARDPAFRARFAREAEAVRRVSGPYTAPLLDSGEDPRPWLVTAYLRGLSLDLAVRRYGPLNAEATRRLGAALARTLEAMHRAGVVHRDLKPANIMLTVDGPRVVDFGIAGGADAIPHDGEAPIGTPAYMAPELFTGEPVTQAIDLFALGGVLAFCRTGAAPFRYGPPAERLDPDGRSESVPDDGDAALSALINACLDEDPARRPSPEQLAAALSRSRDGISGTAWLPPTVGRDIVARTRSAPAVPVPRDARGPRRRRVLLRVAETGAAALAGVAMVRLVTDEPTPQAPLLWVARTTVVTPDEFGPVLGDGLLLLDRTVVTASGAARLDLCCLDTATGRYRWRRPIDPFDRQDGGLLASPEGIWIRTRRGLHEVDPAGGAVRWSRQRAFPGPAPSTARGGGLVFDISAAAGSGDNGTVHAHEAGTGRVVWERRIDGRPVSPVVEKGVVYVVSVSARDGWLRVHALDAAGGRARWISGSGDDQVTGTDGPASRDTDATLRVAGDTVYVSVEGRLLDALDVRTGAARWRTRPRPRTGEKPAEPVPGAAMPVVDGSTLFLGTGDGLLHAFDTRDGHRRWAVPTGAPPHAVGAFRRRPTPAVGHGLVFVRGAESIRALRADDGTVRWEHRTGPSAGEPLLAGGTLHIPGKREVTSHDPVSGRILQRLDLRPHTRYPAAVLAGREALYVLAGVDAVIAVGLPS</sequence>
<dbReference type="SUPFAM" id="SSF50998">
    <property type="entry name" value="Quinoprotein alcohol dehydrogenase-like"/>
    <property type="match status" value="2"/>
</dbReference>
<accession>A0ABP5VER9</accession>
<keyword evidence="4 5" id="KW-0067">ATP-binding</keyword>
<evidence type="ECO:0000256" key="3">
    <source>
        <dbReference type="ARBA" id="ARBA00022777"/>
    </source>
</evidence>
<dbReference type="EMBL" id="BAAARW010000002">
    <property type="protein sequence ID" value="GAA2401136.1"/>
    <property type="molecule type" value="Genomic_DNA"/>
</dbReference>
<dbReference type="InterPro" id="IPR008271">
    <property type="entry name" value="Ser/Thr_kinase_AS"/>
</dbReference>
<dbReference type="SMART" id="SM00220">
    <property type="entry name" value="S_TKc"/>
    <property type="match status" value="1"/>
</dbReference>
<dbReference type="InterPro" id="IPR018391">
    <property type="entry name" value="PQQ_b-propeller_rpt"/>
</dbReference>
<dbReference type="PROSITE" id="PS00107">
    <property type="entry name" value="PROTEIN_KINASE_ATP"/>
    <property type="match status" value="1"/>
</dbReference>
<keyword evidence="8" id="KW-1185">Reference proteome</keyword>
<protein>
    <recommendedName>
        <fullName evidence="6">Protein kinase domain-containing protein</fullName>
    </recommendedName>
</protein>
<dbReference type="PANTHER" id="PTHR43289:SF34">
    <property type="entry name" value="SERINE_THREONINE-PROTEIN KINASE YBDM-RELATED"/>
    <property type="match status" value="1"/>
</dbReference>
<dbReference type="InterPro" id="IPR000719">
    <property type="entry name" value="Prot_kinase_dom"/>
</dbReference>
<dbReference type="PANTHER" id="PTHR43289">
    <property type="entry name" value="MITOGEN-ACTIVATED PROTEIN KINASE KINASE KINASE 20-RELATED"/>
    <property type="match status" value="1"/>
</dbReference>
<dbReference type="InterPro" id="IPR015943">
    <property type="entry name" value="WD40/YVTN_repeat-like_dom_sf"/>
</dbReference>
<evidence type="ECO:0000313" key="8">
    <source>
        <dbReference type="Proteomes" id="UP001501231"/>
    </source>
</evidence>
<evidence type="ECO:0000256" key="2">
    <source>
        <dbReference type="ARBA" id="ARBA00022741"/>
    </source>
</evidence>
<evidence type="ECO:0000256" key="1">
    <source>
        <dbReference type="ARBA" id="ARBA00022679"/>
    </source>
</evidence>
<comment type="caution">
    <text evidence="7">The sequence shown here is derived from an EMBL/GenBank/DDBJ whole genome shotgun (WGS) entry which is preliminary data.</text>
</comment>
<dbReference type="Pfam" id="PF00069">
    <property type="entry name" value="Pkinase"/>
    <property type="match status" value="1"/>
</dbReference>
<dbReference type="Gene3D" id="3.30.200.20">
    <property type="entry name" value="Phosphorylase Kinase, domain 1"/>
    <property type="match status" value="1"/>
</dbReference>
<dbReference type="Gene3D" id="2.130.10.10">
    <property type="entry name" value="YVTN repeat-like/Quinoprotein amine dehydrogenase"/>
    <property type="match status" value="2"/>
</dbReference>
<reference evidence="8" key="1">
    <citation type="journal article" date="2019" name="Int. J. Syst. Evol. Microbiol.">
        <title>The Global Catalogue of Microorganisms (GCM) 10K type strain sequencing project: providing services to taxonomists for standard genome sequencing and annotation.</title>
        <authorList>
            <consortium name="The Broad Institute Genomics Platform"/>
            <consortium name="The Broad Institute Genome Sequencing Center for Infectious Disease"/>
            <person name="Wu L."/>
            <person name="Ma J."/>
        </authorList>
    </citation>
    <scope>NUCLEOTIDE SEQUENCE [LARGE SCALE GENOMIC DNA]</scope>
    <source>
        <strain evidence="8">JCM 3325</strain>
    </source>
</reference>
<dbReference type="InterPro" id="IPR017441">
    <property type="entry name" value="Protein_kinase_ATP_BS"/>
</dbReference>
<name>A0ABP5VER9_9ACTN</name>
<gene>
    <name evidence="7" type="ORF">GCM10010191_05480</name>
</gene>
<dbReference type="Proteomes" id="UP001501231">
    <property type="component" value="Unassembled WGS sequence"/>
</dbReference>
<keyword evidence="1" id="KW-0808">Transferase</keyword>
<proteinExistence type="predicted"/>
<dbReference type="InterPro" id="IPR011047">
    <property type="entry name" value="Quinoprotein_ADH-like_sf"/>
</dbReference>
<keyword evidence="2 5" id="KW-0547">Nucleotide-binding</keyword>
<feature type="domain" description="Protein kinase" evidence="6">
    <location>
        <begin position="17"/>
        <end position="276"/>
    </location>
</feature>
<dbReference type="RefSeq" id="WP_344586721.1">
    <property type="nucleotide sequence ID" value="NZ_BAAARW010000002.1"/>
</dbReference>
<dbReference type="CDD" id="cd14014">
    <property type="entry name" value="STKc_PknB_like"/>
    <property type="match status" value="1"/>
</dbReference>
<feature type="binding site" evidence="5">
    <location>
        <position position="45"/>
    </location>
    <ligand>
        <name>ATP</name>
        <dbReference type="ChEBI" id="CHEBI:30616"/>
    </ligand>
</feature>
<evidence type="ECO:0000259" key="6">
    <source>
        <dbReference type="PROSITE" id="PS50011"/>
    </source>
</evidence>
<dbReference type="Gene3D" id="1.10.510.10">
    <property type="entry name" value="Transferase(Phosphotransferase) domain 1"/>
    <property type="match status" value="1"/>
</dbReference>
<dbReference type="PROSITE" id="PS50011">
    <property type="entry name" value="PROTEIN_KINASE_DOM"/>
    <property type="match status" value="1"/>
</dbReference>
<organism evidence="7 8">
    <name type="scientific">Actinomadura vinacea</name>
    <dbReference type="NCBI Taxonomy" id="115336"/>
    <lineage>
        <taxon>Bacteria</taxon>
        <taxon>Bacillati</taxon>
        <taxon>Actinomycetota</taxon>
        <taxon>Actinomycetes</taxon>
        <taxon>Streptosporangiales</taxon>
        <taxon>Thermomonosporaceae</taxon>
        <taxon>Actinomadura</taxon>
    </lineage>
</organism>
<dbReference type="InterPro" id="IPR011009">
    <property type="entry name" value="Kinase-like_dom_sf"/>
</dbReference>
<dbReference type="SUPFAM" id="SSF56112">
    <property type="entry name" value="Protein kinase-like (PK-like)"/>
    <property type="match status" value="1"/>
</dbReference>
<evidence type="ECO:0000313" key="7">
    <source>
        <dbReference type="EMBL" id="GAA2401136.1"/>
    </source>
</evidence>
<dbReference type="SMART" id="SM00564">
    <property type="entry name" value="PQQ"/>
    <property type="match status" value="5"/>
</dbReference>
<evidence type="ECO:0000256" key="5">
    <source>
        <dbReference type="PROSITE-ProRule" id="PRU10141"/>
    </source>
</evidence>
<keyword evidence="3" id="KW-0418">Kinase</keyword>
<dbReference type="InterPro" id="IPR002372">
    <property type="entry name" value="PQQ_rpt_dom"/>
</dbReference>
<dbReference type="Pfam" id="PF13360">
    <property type="entry name" value="PQQ_2"/>
    <property type="match status" value="1"/>
</dbReference>
<dbReference type="PROSITE" id="PS00108">
    <property type="entry name" value="PROTEIN_KINASE_ST"/>
    <property type="match status" value="1"/>
</dbReference>
<evidence type="ECO:0000256" key="4">
    <source>
        <dbReference type="ARBA" id="ARBA00022840"/>
    </source>
</evidence>